<keyword evidence="3" id="KW-1185">Reference proteome</keyword>
<keyword evidence="1" id="KW-0472">Membrane</keyword>
<dbReference type="PANTHER" id="PTHR34980:SF2">
    <property type="entry name" value="INNER MEMBRANE PROTEIN YHAH-RELATED"/>
    <property type="match status" value="1"/>
</dbReference>
<evidence type="ECO:0000313" key="3">
    <source>
        <dbReference type="Proteomes" id="UP000646579"/>
    </source>
</evidence>
<keyword evidence="1" id="KW-0812">Transmembrane</keyword>
<keyword evidence="1" id="KW-1133">Transmembrane helix</keyword>
<reference evidence="2" key="2">
    <citation type="submission" date="2020-09" db="EMBL/GenBank/DDBJ databases">
        <authorList>
            <person name="Sun Q."/>
            <person name="Kim S."/>
        </authorList>
    </citation>
    <scope>NUCLEOTIDE SEQUENCE</scope>
    <source>
        <strain evidence="2">KCTC 32437</strain>
    </source>
</reference>
<dbReference type="EMBL" id="BMZE01000003">
    <property type="protein sequence ID" value="GHA31741.1"/>
    <property type="molecule type" value="Genomic_DNA"/>
</dbReference>
<feature type="transmembrane region" description="Helical" evidence="1">
    <location>
        <begin position="109"/>
        <end position="128"/>
    </location>
</feature>
<dbReference type="Pfam" id="PF05656">
    <property type="entry name" value="DUF805"/>
    <property type="match status" value="1"/>
</dbReference>
<dbReference type="RefSeq" id="WP_189426508.1">
    <property type="nucleotide sequence ID" value="NZ_BMZE01000003.1"/>
</dbReference>
<protein>
    <recommendedName>
        <fullName evidence="4">DUF805 domain-containing protein</fullName>
    </recommendedName>
</protein>
<gene>
    <name evidence="2" type="ORF">GCM10007989_29760</name>
</gene>
<sequence length="228" mass="24867">MKGQVLHYDDKSGVGQISGDDGIRYNFTRADLKQLVPIGDGTEVDFDFEGKAAHDIYVVNDAARPAYDSGPKRYTGPVEPDRGLFEYFMRTFTANYANFKGRARRKEYWGFYLFYTIALIIIGIIVAAGAATADPVALEAGDLSSAPLVMIGFILGGIFILASLLPSLALLVRRLHDIGQSGWLVLIIVILGLIPYLGFLSSIAVIVIGVIDTKPEENKYGPPPKHVT</sequence>
<dbReference type="GO" id="GO:0005886">
    <property type="term" value="C:plasma membrane"/>
    <property type="evidence" value="ECO:0007669"/>
    <property type="project" value="TreeGrafter"/>
</dbReference>
<comment type="caution">
    <text evidence="2">The sequence shown here is derived from an EMBL/GenBank/DDBJ whole genome shotgun (WGS) entry which is preliminary data.</text>
</comment>
<proteinExistence type="predicted"/>
<evidence type="ECO:0000313" key="2">
    <source>
        <dbReference type="EMBL" id="GHA31741.1"/>
    </source>
</evidence>
<dbReference type="InterPro" id="IPR008523">
    <property type="entry name" value="DUF805"/>
</dbReference>
<feature type="transmembrane region" description="Helical" evidence="1">
    <location>
        <begin position="183"/>
        <end position="211"/>
    </location>
</feature>
<name>A0A918SCH6_9HYPH</name>
<evidence type="ECO:0000256" key="1">
    <source>
        <dbReference type="SAM" id="Phobius"/>
    </source>
</evidence>
<reference evidence="2" key="1">
    <citation type="journal article" date="2014" name="Int. J. Syst. Evol. Microbiol.">
        <title>Complete genome sequence of Corynebacterium casei LMG S-19264T (=DSM 44701T), isolated from a smear-ripened cheese.</title>
        <authorList>
            <consortium name="US DOE Joint Genome Institute (JGI-PGF)"/>
            <person name="Walter F."/>
            <person name="Albersmeier A."/>
            <person name="Kalinowski J."/>
            <person name="Ruckert C."/>
        </authorList>
    </citation>
    <scope>NUCLEOTIDE SEQUENCE</scope>
    <source>
        <strain evidence="2">KCTC 32437</strain>
    </source>
</reference>
<dbReference type="PANTHER" id="PTHR34980">
    <property type="entry name" value="INNER MEMBRANE PROTEIN-RELATED-RELATED"/>
    <property type="match status" value="1"/>
</dbReference>
<dbReference type="AlphaFoldDB" id="A0A918SCH6"/>
<feature type="transmembrane region" description="Helical" evidence="1">
    <location>
        <begin position="148"/>
        <end position="171"/>
    </location>
</feature>
<evidence type="ECO:0008006" key="4">
    <source>
        <dbReference type="Google" id="ProtNLM"/>
    </source>
</evidence>
<organism evidence="2 3">
    <name type="scientific">Devosia pacifica</name>
    <dbReference type="NCBI Taxonomy" id="1335967"/>
    <lineage>
        <taxon>Bacteria</taxon>
        <taxon>Pseudomonadati</taxon>
        <taxon>Pseudomonadota</taxon>
        <taxon>Alphaproteobacteria</taxon>
        <taxon>Hyphomicrobiales</taxon>
        <taxon>Devosiaceae</taxon>
        <taxon>Devosia</taxon>
    </lineage>
</organism>
<dbReference type="Proteomes" id="UP000646579">
    <property type="component" value="Unassembled WGS sequence"/>
</dbReference>
<accession>A0A918SCH6</accession>